<dbReference type="EMBL" id="JBHSXQ010000003">
    <property type="protein sequence ID" value="MFC6905259.1"/>
    <property type="molecule type" value="Genomic_DNA"/>
</dbReference>
<evidence type="ECO:0000256" key="4">
    <source>
        <dbReference type="SAM" id="MobiDB-lite"/>
    </source>
</evidence>
<keyword evidence="2" id="KW-0813">Transport</keyword>
<dbReference type="PANTHER" id="PTHR30290:SF9">
    <property type="entry name" value="OLIGOPEPTIDE-BINDING PROTEIN APPA"/>
    <property type="match status" value="1"/>
</dbReference>
<reference evidence="6 7" key="1">
    <citation type="journal article" date="2019" name="Int. J. Syst. Evol. Microbiol.">
        <title>The Global Catalogue of Microorganisms (GCM) 10K type strain sequencing project: providing services to taxonomists for standard genome sequencing and annotation.</title>
        <authorList>
            <consortium name="The Broad Institute Genomics Platform"/>
            <consortium name="The Broad Institute Genome Sequencing Center for Infectious Disease"/>
            <person name="Wu L."/>
            <person name="Ma J."/>
        </authorList>
    </citation>
    <scope>NUCLEOTIDE SEQUENCE [LARGE SCALE GENOMIC DNA]</scope>
    <source>
        <strain evidence="6 7">CGMCC 1.3240</strain>
    </source>
</reference>
<dbReference type="Pfam" id="PF00496">
    <property type="entry name" value="SBP_bac_5"/>
    <property type="match status" value="1"/>
</dbReference>
<dbReference type="Gene3D" id="3.40.190.10">
    <property type="entry name" value="Periplasmic binding protein-like II"/>
    <property type="match status" value="1"/>
</dbReference>
<dbReference type="InterPro" id="IPR000914">
    <property type="entry name" value="SBP_5_dom"/>
</dbReference>
<proteinExistence type="inferred from homology"/>
<dbReference type="Gene3D" id="3.10.105.10">
    <property type="entry name" value="Dipeptide-binding Protein, Domain 3"/>
    <property type="match status" value="2"/>
</dbReference>
<evidence type="ECO:0000259" key="5">
    <source>
        <dbReference type="Pfam" id="PF00496"/>
    </source>
</evidence>
<dbReference type="PANTHER" id="PTHR30290">
    <property type="entry name" value="PERIPLASMIC BINDING COMPONENT OF ABC TRANSPORTER"/>
    <property type="match status" value="1"/>
</dbReference>
<comment type="caution">
    <text evidence="6">The sequence shown here is derived from an EMBL/GenBank/DDBJ whole genome shotgun (WGS) entry which is preliminary data.</text>
</comment>
<dbReference type="GO" id="GO:0042597">
    <property type="term" value="C:periplasmic space"/>
    <property type="evidence" value="ECO:0007669"/>
    <property type="project" value="UniProtKB-ARBA"/>
</dbReference>
<dbReference type="InterPro" id="IPR039424">
    <property type="entry name" value="SBP_5"/>
</dbReference>
<evidence type="ECO:0000256" key="2">
    <source>
        <dbReference type="ARBA" id="ARBA00022448"/>
    </source>
</evidence>
<organism evidence="6 7">
    <name type="scientific">Halalkalicoccus tibetensis</name>
    <dbReference type="NCBI Taxonomy" id="175632"/>
    <lineage>
        <taxon>Archaea</taxon>
        <taxon>Methanobacteriati</taxon>
        <taxon>Methanobacteriota</taxon>
        <taxon>Stenosarchaea group</taxon>
        <taxon>Halobacteria</taxon>
        <taxon>Halobacteriales</taxon>
        <taxon>Halococcaceae</taxon>
        <taxon>Halalkalicoccus</taxon>
    </lineage>
</organism>
<dbReference type="Proteomes" id="UP001596312">
    <property type="component" value="Unassembled WGS sequence"/>
</dbReference>
<dbReference type="PIRSF" id="PIRSF002741">
    <property type="entry name" value="MppA"/>
    <property type="match status" value="1"/>
</dbReference>
<comment type="similarity">
    <text evidence="1">Belongs to the bacterial solute-binding protein 5 family.</text>
</comment>
<keyword evidence="7" id="KW-1185">Reference proteome</keyword>
<dbReference type="RefSeq" id="WP_340603784.1">
    <property type="nucleotide sequence ID" value="NZ_JBBMXV010000003.1"/>
</dbReference>
<evidence type="ECO:0000256" key="1">
    <source>
        <dbReference type="ARBA" id="ARBA00005695"/>
    </source>
</evidence>
<protein>
    <submittedName>
        <fullName evidence="6">ABC transporter substrate-binding protein</fullName>
    </submittedName>
</protein>
<dbReference type="AlphaFoldDB" id="A0ABD5V568"/>
<evidence type="ECO:0000313" key="6">
    <source>
        <dbReference type="EMBL" id="MFC6905259.1"/>
    </source>
</evidence>
<dbReference type="InterPro" id="IPR030678">
    <property type="entry name" value="Peptide/Ni-bd"/>
</dbReference>
<dbReference type="SUPFAM" id="SSF53850">
    <property type="entry name" value="Periplasmic binding protein-like II"/>
    <property type="match status" value="1"/>
</dbReference>
<feature type="compositionally biased region" description="Acidic residues" evidence="4">
    <location>
        <begin position="199"/>
        <end position="208"/>
    </location>
</feature>
<evidence type="ECO:0000256" key="3">
    <source>
        <dbReference type="ARBA" id="ARBA00022729"/>
    </source>
</evidence>
<keyword evidence="3" id="KW-0732">Signal</keyword>
<sequence length="649" mass="69562">MAEPIDAARRSLLRAGAGVLALPVAGCLSDDGDEDSDTRPGEADSETIERGGTFTVGLPGALEAPNPLTAGSAPTDALLDLLYQPGVLIEPDGFEAMPWAFVDWSADDTGEGTTVSIDLRDDLEWTDGEAFTAEDVLFTYEYYAEHEPGRFRSTVDPIESVGEGNGADVELVLSEAIGSYEAEQLSVPLLPEHVWSDVDDPADHEPDEPVGLGPGRLTAGDPESGFEIALADDWPLTRQDWVEEHGLLIEGGPFLDAIELRPFGSTDALDRELAGGGIDAIHDAGFDPARADAIDDREGLGLVAGHDDGYDHYTMDVRTPPLDDQAFRQALGMAMDRDRWADIQRGYAIPGSVVVPPGFEHLRPETAAGEPVQQTPAEDPHPVLEVLGFRGTDGELDAGSIQEFLASGAVVDGGEGSYAGREYPGSLTGFGTTGQNEAAYDYELGEVRSDVLAEAGVEAELYADGQTVEELHGGPIELLAPPDEANPREAEFIGEYVRDLRRLGIPVEREIASEIEIADRAYLEAEFDLYPGQWSALSAHGAPTLYDLFHSDNAPADGSFGYNAAGYGLEGPSADEAIEAARGEPDADRRDELVREAAERIYLEAPTLVRSYRWSQWPVNTADFAGFLSGIPGVGSSNLRLQALTVHRR</sequence>
<feature type="region of interest" description="Disordered" evidence="4">
    <location>
        <begin position="25"/>
        <end position="47"/>
    </location>
</feature>
<evidence type="ECO:0000313" key="7">
    <source>
        <dbReference type="Proteomes" id="UP001596312"/>
    </source>
</evidence>
<name>A0ABD5V568_9EURY</name>
<gene>
    <name evidence="6" type="ORF">ACFQGH_08645</name>
</gene>
<feature type="region of interest" description="Disordered" evidence="4">
    <location>
        <begin position="199"/>
        <end position="218"/>
    </location>
</feature>
<accession>A0ABD5V568</accession>
<dbReference type="CDD" id="cd00995">
    <property type="entry name" value="PBP2_NikA_DppA_OppA_like"/>
    <property type="match status" value="1"/>
</dbReference>
<feature type="domain" description="Solute-binding protein family 5" evidence="5">
    <location>
        <begin position="109"/>
        <end position="365"/>
    </location>
</feature>